<comment type="caution">
    <text evidence="3">The sequence shown here is derived from an EMBL/GenBank/DDBJ whole genome shotgun (WGS) entry which is preliminary data.</text>
</comment>
<dbReference type="RefSeq" id="WP_058483442.1">
    <property type="nucleotide sequence ID" value="NZ_CAAAII010000001.1"/>
</dbReference>
<sequence>MGMSTITRDALLAKLSEKKISWQRKRWKNYMEDVQQPNAIIVQVKNNDDVQKVIQAIKEMNDANPESKITLRAAAGWKDEPGSTWCCFPWKQKQKNTYNESFSFSQGARADVILRFDESFHTLKNLGPIEGSDDYLVQVNAGVQIAQLADWLRKQKLSLPTVSMIAWVTAVGLLANGGHGTGKKQPAFSGLIESMTICDMNGEIRTITRDDKDFTTLCAAHAGMLGVVLNVTLRVNKAFNLEETIRNYHDVETMNEDLDDLTDNNDYFTLMRIPTYPSSVIEERSIDKWHVRLWNKTDKKRTAYKSAPYAADASSLSQELQVQIGDSVQDFLLDAGLQHLFPAYMLLTAAVITKTRGTDARVDYENHITHYQVGFPKSLRDVSYFIPVNKAEAGEILGKIAKKVDDMLLEAAEQDEYPLTYAMYVRYLKGTSGGLSATATGDDQRILAIDMVTHPDAPGIQRFEEELLAYFNDELGIKPRHHPGKNFPTGVYNYADFLDADALDEYRDALTRWYKNEESLANSPFITPYMNDMVFTPPGYKPEALVEPSLKEPLPGQKHTDEERARFLDKLVKAIRDLPLADDHLNEIRDNFIEECNTMKNRLSEDTLALS</sequence>
<dbReference type="AlphaFoldDB" id="A0A0W0Z4E2"/>
<protein>
    <submittedName>
        <fullName evidence="3">L-gulono-gamma-lactone oxidase</fullName>
    </submittedName>
</protein>
<dbReference type="PATRIC" id="fig|452.5.peg.1680"/>
<dbReference type="InterPro" id="IPR036318">
    <property type="entry name" value="FAD-bd_PCMH-like_sf"/>
</dbReference>
<dbReference type="GO" id="GO:0071949">
    <property type="term" value="F:FAD binding"/>
    <property type="evidence" value="ECO:0007669"/>
    <property type="project" value="InterPro"/>
</dbReference>
<dbReference type="SUPFAM" id="SSF56176">
    <property type="entry name" value="FAD-binding/transporter-associated domain-like"/>
    <property type="match status" value="1"/>
</dbReference>
<gene>
    <name evidence="3" type="ORF">Lspi_1523</name>
</gene>
<evidence type="ECO:0000313" key="3">
    <source>
        <dbReference type="EMBL" id="KTD64004.1"/>
    </source>
</evidence>
<dbReference type="STRING" id="452.Lspi_1523"/>
<name>A0A0W0Z4E2_LEGSP</name>
<keyword evidence="1" id="KW-0285">Flavoprotein</keyword>
<dbReference type="GO" id="GO:0016899">
    <property type="term" value="F:oxidoreductase activity, acting on the CH-OH group of donors, oxygen as acceptor"/>
    <property type="evidence" value="ECO:0007669"/>
    <property type="project" value="InterPro"/>
</dbReference>
<dbReference type="Pfam" id="PF01565">
    <property type="entry name" value="FAD_binding_4"/>
    <property type="match status" value="1"/>
</dbReference>
<evidence type="ECO:0000256" key="1">
    <source>
        <dbReference type="ARBA" id="ARBA00022827"/>
    </source>
</evidence>
<dbReference type="InterPro" id="IPR006094">
    <property type="entry name" value="Oxid_FAD_bind_N"/>
</dbReference>
<dbReference type="InterPro" id="IPR016166">
    <property type="entry name" value="FAD-bd_PCMH"/>
</dbReference>
<dbReference type="PANTHER" id="PTHR43762">
    <property type="entry name" value="L-GULONOLACTONE OXIDASE"/>
    <property type="match status" value="1"/>
</dbReference>
<dbReference type="PANTHER" id="PTHR43762:SF1">
    <property type="entry name" value="D-ARABINONO-1,4-LACTONE OXIDASE"/>
    <property type="match status" value="1"/>
</dbReference>
<dbReference type="InterPro" id="IPR016169">
    <property type="entry name" value="FAD-bd_PCMH_sub2"/>
</dbReference>
<dbReference type="Proteomes" id="UP000054877">
    <property type="component" value="Unassembled WGS sequence"/>
</dbReference>
<feature type="domain" description="FAD-binding PCMH-type" evidence="2">
    <location>
        <begin position="34"/>
        <end position="238"/>
    </location>
</feature>
<dbReference type="EMBL" id="LNYX01000014">
    <property type="protein sequence ID" value="KTD64004.1"/>
    <property type="molecule type" value="Genomic_DNA"/>
</dbReference>
<dbReference type="Gene3D" id="3.30.465.10">
    <property type="match status" value="1"/>
</dbReference>
<keyword evidence="4" id="KW-1185">Reference proteome</keyword>
<evidence type="ECO:0000313" key="4">
    <source>
        <dbReference type="Proteomes" id="UP000054877"/>
    </source>
</evidence>
<organism evidence="3 4">
    <name type="scientific">Legionella spiritensis</name>
    <dbReference type="NCBI Taxonomy" id="452"/>
    <lineage>
        <taxon>Bacteria</taxon>
        <taxon>Pseudomonadati</taxon>
        <taxon>Pseudomonadota</taxon>
        <taxon>Gammaproteobacteria</taxon>
        <taxon>Legionellales</taxon>
        <taxon>Legionellaceae</taxon>
        <taxon>Legionella</taxon>
    </lineage>
</organism>
<evidence type="ECO:0000259" key="2">
    <source>
        <dbReference type="PROSITE" id="PS51387"/>
    </source>
</evidence>
<keyword evidence="1" id="KW-0274">FAD</keyword>
<dbReference type="OrthoDB" id="5644354at2"/>
<dbReference type="PROSITE" id="PS51387">
    <property type="entry name" value="FAD_PCMH"/>
    <property type="match status" value="1"/>
</dbReference>
<proteinExistence type="predicted"/>
<dbReference type="InterPro" id="IPR010031">
    <property type="entry name" value="FAD_lactone_oxidase-like"/>
</dbReference>
<reference evidence="3 4" key="1">
    <citation type="submission" date="2015-11" db="EMBL/GenBank/DDBJ databases">
        <title>Genomic analysis of 38 Legionella species identifies large and diverse effector repertoires.</title>
        <authorList>
            <person name="Burstein D."/>
            <person name="Amaro F."/>
            <person name="Zusman T."/>
            <person name="Lifshitz Z."/>
            <person name="Cohen O."/>
            <person name="Gilbert J.A."/>
            <person name="Pupko T."/>
            <person name="Shuman H.A."/>
            <person name="Segal G."/>
        </authorList>
    </citation>
    <scope>NUCLEOTIDE SEQUENCE [LARGE SCALE GENOMIC DNA]</scope>
    <source>
        <strain evidence="3 4">Mt.St.Helens-9</strain>
    </source>
</reference>
<accession>A0A0W0Z4E2</accession>